<gene>
    <name evidence="2" type="ORF">BN12_1220003</name>
</gene>
<organism evidence="2 3">
    <name type="scientific">Nostocoides japonicum T1-X7</name>
    <dbReference type="NCBI Taxonomy" id="1194083"/>
    <lineage>
        <taxon>Bacteria</taxon>
        <taxon>Bacillati</taxon>
        <taxon>Actinomycetota</taxon>
        <taxon>Actinomycetes</taxon>
        <taxon>Micrococcales</taxon>
        <taxon>Intrasporangiaceae</taxon>
        <taxon>Nostocoides</taxon>
    </lineage>
</organism>
<proteinExistence type="predicted"/>
<dbReference type="EMBL" id="CAJB01000027">
    <property type="protein sequence ID" value="CCH76374.1"/>
    <property type="molecule type" value="Genomic_DNA"/>
</dbReference>
<keyword evidence="3" id="KW-1185">Reference proteome</keyword>
<reference evidence="2 3" key="1">
    <citation type="journal article" date="2013" name="ISME J.">
        <title>A metabolic model for members of the genus Tetrasphaera involved in enhanced biological phosphorus removal.</title>
        <authorList>
            <person name="Kristiansen R."/>
            <person name="Nguyen H.T.T."/>
            <person name="Saunders A.M."/>
            <person name="Nielsen J.L."/>
            <person name="Wimmer R."/>
            <person name="Le V.Q."/>
            <person name="McIlroy S.J."/>
            <person name="Petrovski S."/>
            <person name="Seviour R.J."/>
            <person name="Calteau A."/>
            <person name="Nielsen K.L."/>
            <person name="Nielsen P.H."/>
        </authorList>
    </citation>
    <scope>NUCLEOTIDE SEQUENCE [LARGE SCALE GENOMIC DNA]</scope>
    <source>
        <strain evidence="2 3">T1-X7</strain>
    </source>
</reference>
<sequence length="83" mass="9193">MTTVPTGSKEHPPWRKEQAATDGRPAEVRRVTAVAGLRGRGRDPGRLRSRGRAETVRRDSRSEVGPDWPRGVHDCPSRASPRV</sequence>
<feature type="compositionally biased region" description="Basic and acidic residues" evidence="1">
    <location>
        <begin position="40"/>
        <end position="76"/>
    </location>
</feature>
<comment type="caution">
    <text evidence="2">The sequence shown here is derived from an EMBL/GenBank/DDBJ whole genome shotgun (WGS) entry which is preliminary data.</text>
</comment>
<feature type="compositionally biased region" description="Basic and acidic residues" evidence="1">
    <location>
        <begin position="8"/>
        <end position="30"/>
    </location>
</feature>
<feature type="region of interest" description="Disordered" evidence="1">
    <location>
        <begin position="1"/>
        <end position="83"/>
    </location>
</feature>
<evidence type="ECO:0000313" key="2">
    <source>
        <dbReference type="EMBL" id="CCH76374.1"/>
    </source>
</evidence>
<accession>A0A077LWI2</accession>
<evidence type="ECO:0000313" key="3">
    <source>
        <dbReference type="Proteomes" id="UP000035721"/>
    </source>
</evidence>
<name>A0A077LWI2_9MICO</name>
<dbReference type="Proteomes" id="UP000035721">
    <property type="component" value="Unassembled WGS sequence"/>
</dbReference>
<evidence type="ECO:0000256" key="1">
    <source>
        <dbReference type="SAM" id="MobiDB-lite"/>
    </source>
</evidence>
<protein>
    <submittedName>
        <fullName evidence="2">Uncharacterized protein</fullName>
    </submittedName>
</protein>
<dbReference type="AlphaFoldDB" id="A0A077LWI2"/>